<keyword evidence="1" id="KW-0479">Metal-binding</keyword>
<comment type="caution">
    <text evidence="5">The sequence shown here is derived from an EMBL/GenBank/DDBJ whole genome shotgun (WGS) entry which is preliminary data.</text>
</comment>
<keyword evidence="6" id="KW-1185">Reference proteome</keyword>
<evidence type="ECO:0000259" key="4">
    <source>
        <dbReference type="Pfam" id="PF14226"/>
    </source>
</evidence>
<dbReference type="Gene3D" id="2.60.120.330">
    <property type="entry name" value="B-lactam Antibiotic, Isopenicillin N Synthase, Chain"/>
    <property type="match status" value="1"/>
</dbReference>
<accession>A0A2P5A9W6</accession>
<keyword evidence="5" id="KW-0223">Dioxygenase</keyword>
<name>A0A2P5A9W6_PARAD</name>
<organism evidence="5 6">
    <name type="scientific">Parasponia andersonii</name>
    <name type="common">Sponia andersonii</name>
    <dbReference type="NCBI Taxonomy" id="3476"/>
    <lineage>
        <taxon>Eukaryota</taxon>
        <taxon>Viridiplantae</taxon>
        <taxon>Streptophyta</taxon>
        <taxon>Embryophyta</taxon>
        <taxon>Tracheophyta</taxon>
        <taxon>Spermatophyta</taxon>
        <taxon>Magnoliopsida</taxon>
        <taxon>eudicotyledons</taxon>
        <taxon>Gunneridae</taxon>
        <taxon>Pentapetalae</taxon>
        <taxon>rosids</taxon>
        <taxon>fabids</taxon>
        <taxon>Rosales</taxon>
        <taxon>Cannabaceae</taxon>
        <taxon>Parasponia</taxon>
    </lineage>
</organism>
<dbReference type="Proteomes" id="UP000237105">
    <property type="component" value="Unassembled WGS sequence"/>
</dbReference>
<dbReference type="OrthoDB" id="1177052at2759"/>
<protein>
    <submittedName>
        <fullName evidence="5">Non-heme dioxygenase N-terminal domain containing protein</fullName>
    </submittedName>
</protein>
<dbReference type="PANTHER" id="PTHR10209:SF859">
    <property type="entry name" value="OS03G0690500 PROTEIN"/>
    <property type="match status" value="1"/>
</dbReference>
<evidence type="ECO:0000313" key="6">
    <source>
        <dbReference type="Proteomes" id="UP000237105"/>
    </source>
</evidence>
<evidence type="ECO:0000256" key="2">
    <source>
        <dbReference type="ARBA" id="ARBA00023002"/>
    </source>
</evidence>
<dbReference type="PANTHER" id="PTHR10209">
    <property type="entry name" value="OXIDOREDUCTASE, 2OG-FE II OXYGENASE FAMILY PROTEIN"/>
    <property type="match status" value="1"/>
</dbReference>
<keyword evidence="2" id="KW-0560">Oxidoreductase</keyword>
<gene>
    <name evidence="5" type="ORF">PanWU01x14_353640</name>
</gene>
<evidence type="ECO:0000313" key="5">
    <source>
        <dbReference type="EMBL" id="PON33335.1"/>
    </source>
</evidence>
<dbReference type="Pfam" id="PF14226">
    <property type="entry name" value="DIOX_N"/>
    <property type="match status" value="1"/>
</dbReference>
<dbReference type="EMBL" id="JXTB01000737">
    <property type="protein sequence ID" value="PON33335.1"/>
    <property type="molecule type" value="Genomic_DNA"/>
</dbReference>
<dbReference type="GO" id="GO:0046872">
    <property type="term" value="F:metal ion binding"/>
    <property type="evidence" value="ECO:0007669"/>
    <property type="project" value="UniProtKB-KW"/>
</dbReference>
<dbReference type="InterPro" id="IPR027443">
    <property type="entry name" value="IPNS-like_sf"/>
</dbReference>
<dbReference type="AlphaFoldDB" id="A0A2P5A9W6"/>
<evidence type="ECO:0000256" key="1">
    <source>
        <dbReference type="ARBA" id="ARBA00022723"/>
    </source>
</evidence>
<sequence>MVTTGLDHGAADQTTFKAEYNRLSELKAFDESKAGVKGLVDAGITEIPRFFHYPPDSSEPIFSSVSGDTQLSIPVIDLKGVLDGDRDHRQEIVEKVREATETLGFFQIVNHGIPDSVLEEIKDGVRRFYEQDVEIKKSFYTRDTSKPMVHNSNFDLYNAPSANWRDTFFCPMFPYPPKPEDLPSVCRYLYLYIVYNLDPV</sequence>
<reference evidence="6" key="1">
    <citation type="submission" date="2016-06" db="EMBL/GenBank/DDBJ databases">
        <title>Parallel loss of symbiosis genes in relatives of nitrogen-fixing non-legume Parasponia.</title>
        <authorList>
            <person name="Van Velzen R."/>
            <person name="Holmer R."/>
            <person name="Bu F."/>
            <person name="Rutten L."/>
            <person name="Van Zeijl A."/>
            <person name="Liu W."/>
            <person name="Santuari L."/>
            <person name="Cao Q."/>
            <person name="Sharma T."/>
            <person name="Shen D."/>
            <person name="Roswanjaya Y."/>
            <person name="Wardhani T."/>
            <person name="Kalhor M.S."/>
            <person name="Jansen J."/>
            <person name="Van den Hoogen J."/>
            <person name="Gungor B."/>
            <person name="Hartog M."/>
            <person name="Hontelez J."/>
            <person name="Verver J."/>
            <person name="Yang W.-C."/>
            <person name="Schijlen E."/>
            <person name="Repin R."/>
            <person name="Schilthuizen M."/>
            <person name="Schranz E."/>
            <person name="Heidstra R."/>
            <person name="Miyata K."/>
            <person name="Fedorova E."/>
            <person name="Kohlen W."/>
            <person name="Bisseling T."/>
            <person name="Smit S."/>
            <person name="Geurts R."/>
        </authorList>
    </citation>
    <scope>NUCLEOTIDE SEQUENCE [LARGE SCALE GENOMIC DNA]</scope>
    <source>
        <strain evidence="6">cv. WU1-14</strain>
    </source>
</reference>
<feature type="domain" description="Non-haem dioxygenase N-terminal" evidence="4">
    <location>
        <begin position="73"/>
        <end position="173"/>
    </location>
</feature>
<keyword evidence="3" id="KW-0408">Iron</keyword>
<proteinExistence type="predicted"/>
<dbReference type="GO" id="GO:0051213">
    <property type="term" value="F:dioxygenase activity"/>
    <property type="evidence" value="ECO:0007669"/>
    <property type="project" value="UniProtKB-KW"/>
</dbReference>
<dbReference type="InterPro" id="IPR026992">
    <property type="entry name" value="DIOX_N"/>
</dbReference>
<dbReference type="SUPFAM" id="SSF51197">
    <property type="entry name" value="Clavaminate synthase-like"/>
    <property type="match status" value="1"/>
</dbReference>
<evidence type="ECO:0000256" key="3">
    <source>
        <dbReference type="ARBA" id="ARBA00023004"/>
    </source>
</evidence>